<organism evidence="8 9">
    <name type="scientific">Genlisea aurea</name>
    <dbReference type="NCBI Taxonomy" id="192259"/>
    <lineage>
        <taxon>Eukaryota</taxon>
        <taxon>Viridiplantae</taxon>
        <taxon>Streptophyta</taxon>
        <taxon>Embryophyta</taxon>
        <taxon>Tracheophyta</taxon>
        <taxon>Spermatophyta</taxon>
        <taxon>Magnoliopsida</taxon>
        <taxon>eudicotyledons</taxon>
        <taxon>Gunneridae</taxon>
        <taxon>Pentapetalae</taxon>
        <taxon>asterids</taxon>
        <taxon>lamiids</taxon>
        <taxon>Lamiales</taxon>
        <taxon>Lentibulariaceae</taxon>
        <taxon>Genlisea</taxon>
    </lineage>
</organism>
<keyword evidence="9" id="KW-1185">Reference proteome</keyword>
<dbReference type="GO" id="GO:0000978">
    <property type="term" value="F:RNA polymerase II cis-regulatory region sequence-specific DNA binding"/>
    <property type="evidence" value="ECO:0007669"/>
    <property type="project" value="TreeGrafter"/>
</dbReference>
<feature type="compositionally biased region" description="Basic and acidic residues" evidence="6">
    <location>
        <begin position="55"/>
        <end position="65"/>
    </location>
</feature>
<dbReference type="GO" id="GO:0005634">
    <property type="term" value="C:nucleus"/>
    <property type="evidence" value="ECO:0007669"/>
    <property type="project" value="UniProtKB-SubCell"/>
</dbReference>
<keyword evidence="4" id="KW-0804">Transcription</keyword>
<evidence type="ECO:0000259" key="7">
    <source>
        <dbReference type="PROSITE" id="PS50066"/>
    </source>
</evidence>
<dbReference type="InterPro" id="IPR002100">
    <property type="entry name" value="TF_MADSbox"/>
</dbReference>
<dbReference type="AlphaFoldDB" id="S8CD32"/>
<feature type="region of interest" description="Disordered" evidence="6">
    <location>
        <begin position="55"/>
        <end position="103"/>
    </location>
</feature>
<dbReference type="PANTHER" id="PTHR11945">
    <property type="entry name" value="MADS BOX PROTEIN"/>
    <property type="match status" value="1"/>
</dbReference>
<sequence length="127" mass="14456">KKGTGRKKVLMEKIKSETNLQVTFSKRRQGIFKKATELTTLTGAEAAVVIFSPADKPHSFGHPDVHSVINRSRRNLPPENAASPADRILSTRENAAAAHRRRNDELIRTEVELEKEKKRKQELDRFK</sequence>
<dbReference type="FunFam" id="3.40.1810.10:FF:000006">
    <property type="entry name" value="Agamous-like MADS-box protein AGL62"/>
    <property type="match status" value="1"/>
</dbReference>
<dbReference type="SUPFAM" id="SSF55455">
    <property type="entry name" value="SRF-like"/>
    <property type="match status" value="1"/>
</dbReference>
<dbReference type="Pfam" id="PF00319">
    <property type="entry name" value="SRF-TF"/>
    <property type="match status" value="1"/>
</dbReference>
<evidence type="ECO:0000256" key="5">
    <source>
        <dbReference type="ARBA" id="ARBA00023242"/>
    </source>
</evidence>
<dbReference type="GO" id="GO:0000981">
    <property type="term" value="F:DNA-binding transcription factor activity, RNA polymerase II-specific"/>
    <property type="evidence" value="ECO:0007669"/>
    <property type="project" value="TreeGrafter"/>
</dbReference>
<evidence type="ECO:0000256" key="1">
    <source>
        <dbReference type="ARBA" id="ARBA00004123"/>
    </source>
</evidence>
<protein>
    <recommendedName>
        <fullName evidence="7">MADS-box domain-containing protein</fullName>
    </recommendedName>
</protein>
<evidence type="ECO:0000313" key="8">
    <source>
        <dbReference type="EMBL" id="EPS64829.1"/>
    </source>
</evidence>
<dbReference type="Proteomes" id="UP000015453">
    <property type="component" value="Unassembled WGS sequence"/>
</dbReference>
<keyword evidence="5" id="KW-0539">Nucleus</keyword>
<feature type="non-terminal residue" evidence="8">
    <location>
        <position position="1"/>
    </location>
</feature>
<evidence type="ECO:0000256" key="6">
    <source>
        <dbReference type="SAM" id="MobiDB-lite"/>
    </source>
</evidence>
<proteinExistence type="predicted"/>
<evidence type="ECO:0000256" key="4">
    <source>
        <dbReference type="ARBA" id="ARBA00023163"/>
    </source>
</evidence>
<evidence type="ECO:0000256" key="2">
    <source>
        <dbReference type="ARBA" id="ARBA00023015"/>
    </source>
</evidence>
<dbReference type="GO" id="GO:0046983">
    <property type="term" value="F:protein dimerization activity"/>
    <property type="evidence" value="ECO:0007669"/>
    <property type="project" value="InterPro"/>
</dbReference>
<feature type="non-terminal residue" evidence="8">
    <location>
        <position position="127"/>
    </location>
</feature>
<keyword evidence="3" id="KW-0238">DNA-binding</keyword>
<dbReference type="Gene3D" id="3.40.1810.10">
    <property type="entry name" value="Transcription factor, MADS-box"/>
    <property type="match status" value="1"/>
</dbReference>
<dbReference type="SMART" id="SM00432">
    <property type="entry name" value="MADS"/>
    <property type="match status" value="1"/>
</dbReference>
<dbReference type="PROSITE" id="PS50066">
    <property type="entry name" value="MADS_BOX_2"/>
    <property type="match status" value="1"/>
</dbReference>
<evidence type="ECO:0000256" key="3">
    <source>
        <dbReference type="ARBA" id="ARBA00023125"/>
    </source>
</evidence>
<reference evidence="8 9" key="1">
    <citation type="journal article" date="2013" name="BMC Genomics">
        <title>The miniature genome of a carnivorous plant Genlisea aurea contains a low number of genes and short non-coding sequences.</title>
        <authorList>
            <person name="Leushkin E.V."/>
            <person name="Sutormin R.A."/>
            <person name="Nabieva E.R."/>
            <person name="Penin A.A."/>
            <person name="Kondrashov A.S."/>
            <person name="Logacheva M.D."/>
        </authorList>
    </citation>
    <scope>NUCLEOTIDE SEQUENCE [LARGE SCALE GENOMIC DNA]</scope>
</reference>
<keyword evidence="2" id="KW-0805">Transcription regulation</keyword>
<dbReference type="PANTHER" id="PTHR11945:SF776">
    <property type="entry name" value="AGAMOUS-LIKE 50-RELATED"/>
    <property type="match status" value="1"/>
</dbReference>
<accession>S8CD32</accession>
<comment type="subcellular location">
    <subcellularLocation>
        <location evidence="1">Nucleus</location>
    </subcellularLocation>
</comment>
<name>S8CD32_9LAMI</name>
<dbReference type="EMBL" id="AUSU01004583">
    <property type="protein sequence ID" value="EPS64829.1"/>
    <property type="molecule type" value="Genomic_DNA"/>
</dbReference>
<dbReference type="InterPro" id="IPR036879">
    <property type="entry name" value="TF_MADSbox_sf"/>
</dbReference>
<gene>
    <name evidence="8" type="ORF">M569_09952</name>
</gene>
<dbReference type="OrthoDB" id="1898716at2759"/>
<feature type="domain" description="MADS-box" evidence="7">
    <location>
        <begin position="4"/>
        <end position="64"/>
    </location>
</feature>
<evidence type="ECO:0000313" key="9">
    <source>
        <dbReference type="Proteomes" id="UP000015453"/>
    </source>
</evidence>
<comment type="caution">
    <text evidence="8">The sequence shown here is derived from an EMBL/GenBank/DDBJ whole genome shotgun (WGS) entry which is preliminary data.</text>
</comment>
<dbReference type="PRINTS" id="PR00404">
    <property type="entry name" value="MADSDOMAIN"/>
</dbReference>